<evidence type="ECO:0000313" key="2">
    <source>
        <dbReference type="Proteomes" id="UP000658382"/>
    </source>
</evidence>
<gene>
    <name evidence="1" type="ORF">GCM10007063_26700</name>
</gene>
<dbReference type="RefSeq" id="WP_188633602.1">
    <property type="nucleotide sequence ID" value="NZ_BMNQ01000047.1"/>
</dbReference>
<name>A0A917Q0B3_9BACI</name>
<dbReference type="AlphaFoldDB" id="A0A917Q0B3"/>
<dbReference type="EMBL" id="BMNQ01000047">
    <property type="protein sequence ID" value="GGK03157.1"/>
    <property type="molecule type" value="Genomic_DNA"/>
</dbReference>
<sequence length="75" mass="8793">MAYAKLCIKYQEIFEKKTPDNLEEIKETFNSNATEKESKYLFNQGVISYIKSFSRQTKNGVMVLLNDEKNSFNKN</sequence>
<reference evidence="1" key="1">
    <citation type="journal article" date="2014" name="Int. J. Syst. Evol. Microbiol.">
        <title>Complete genome sequence of Corynebacterium casei LMG S-19264T (=DSM 44701T), isolated from a smear-ripened cheese.</title>
        <authorList>
            <consortium name="US DOE Joint Genome Institute (JGI-PGF)"/>
            <person name="Walter F."/>
            <person name="Albersmeier A."/>
            <person name="Kalinowski J."/>
            <person name="Ruckert C."/>
        </authorList>
    </citation>
    <scope>NUCLEOTIDE SEQUENCE</scope>
    <source>
        <strain evidence="1">JCM 12580</strain>
    </source>
</reference>
<proteinExistence type="predicted"/>
<organism evidence="1 2">
    <name type="scientific">Lentibacillus kapialis</name>
    <dbReference type="NCBI Taxonomy" id="340214"/>
    <lineage>
        <taxon>Bacteria</taxon>
        <taxon>Bacillati</taxon>
        <taxon>Bacillota</taxon>
        <taxon>Bacilli</taxon>
        <taxon>Bacillales</taxon>
        <taxon>Bacillaceae</taxon>
        <taxon>Lentibacillus</taxon>
    </lineage>
</organism>
<keyword evidence="2" id="KW-1185">Reference proteome</keyword>
<evidence type="ECO:0000313" key="1">
    <source>
        <dbReference type="EMBL" id="GGK03157.1"/>
    </source>
</evidence>
<reference evidence="1" key="2">
    <citation type="submission" date="2020-09" db="EMBL/GenBank/DDBJ databases">
        <authorList>
            <person name="Sun Q."/>
            <person name="Ohkuma M."/>
        </authorList>
    </citation>
    <scope>NUCLEOTIDE SEQUENCE</scope>
    <source>
        <strain evidence="1">JCM 12580</strain>
    </source>
</reference>
<protein>
    <submittedName>
        <fullName evidence="1">Uncharacterized protein</fullName>
    </submittedName>
</protein>
<dbReference type="Proteomes" id="UP000658382">
    <property type="component" value="Unassembled WGS sequence"/>
</dbReference>
<accession>A0A917Q0B3</accession>
<comment type="caution">
    <text evidence="1">The sequence shown here is derived from an EMBL/GenBank/DDBJ whole genome shotgun (WGS) entry which is preliminary data.</text>
</comment>